<dbReference type="Pfam" id="PF04488">
    <property type="entry name" value="Gly_transf_sug"/>
    <property type="match status" value="1"/>
</dbReference>
<dbReference type="PANTHER" id="PTHR12042:SF21">
    <property type="entry name" value="ALPHA1,4-GALACTOSYLTRANSFERASE 1-RELATED"/>
    <property type="match status" value="1"/>
</dbReference>
<evidence type="ECO:0000256" key="6">
    <source>
        <dbReference type="ARBA" id="ARBA00023136"/>
    </source>
</evidence>
<dbReference type="PANTHER" id="PTHR12042">
    <property type="entry name" value="LACTOSYLCERAMIDE 4-ALPHA-GALACTOSYLTRANSFERASE ALPHA- 1,4-GALACTOSYLTRANSFERASE"/>
    <property type="match status" value="1"/>
</dbReference>
<dbReference type="InterPro" id="IPR051981">
    <property type="entry name" value="Glycosyltransf_32"/>
</dbReference>
<keyword evidence="9" id="KW-1185">Reference proteome</keyword>
<protein>
    <recommendedName>
        <fullName evidence="7">Alpha 1,4-glycosyltransferase domain-containing protein</fullName>
    </recommendedName>
</protein>
<comment type="caution">
    <text evidence="8">The sequence shown here is derived from an EMBL/GenBank/DDBJ whole genome shotgun (WGS) entry which is preliminary data.</text>
</comment>
<evidence type="ECO:0000256" key="3">
    <source>
        <dbReference type="ARBA" id="ARBA00022676"/>
    </source>
</evidence>
<comment type="subcellular location">
    <subcellularLocation>
        <location evidence="1">Golgi apparatus membrane</location>
        <topology evidence="1">Single-pass type II membrane protein</topology>
    </subcellularLocation>
</comment>
<dbReference type="SUPFAM" id="SSF53448">
    <property type="entry name" value="Nucleotide-diphospho-sugar transferases"/>
    <property type="match status" value="1"/>
</dbReference>
<reference evidence="8" key="1">
    <citation type="journal article" date="2021" name="Mol. Ecol. Resour.">
        <title>Phylogenomic analyses of the genus Drosophila reveals genomic signals of climate adaptation.</title>
        <authorList>
            <person name="Li F."/>
            <person name="Rane R.V."/>
            <person name="Luria V."/>
            <person name="Xiong Z."/>
            <person name="Chen J."/>
            <person name="Li Z."/>
            <person name="Catullo R.A."/>
            <person name="Griffin P.C."/>
            <person name="Schiffer M."/>
            <person name="Pearce S."/>
            <person name="Lee S.F."/>
            <person name="McElroy K."/>
            <person name="Stocker A."/>
            <person name="Shirriffs J."/>
            <person name="Cockerell F."/>
            <person name="Coppin C."/>
            <person name="Sgro C.M."/>
            <person name="Karger A."/>
            <person name="Cain J.W."/>
            <person name="Weber J.A."/>
            <person name="Santpere G."/>
            <person name="Kirschner M.W."/>
            <person name="Hoffmann A.A."/>
            <person name="Oakeshott J.G."/>
            <person name="Zhang G."/>
        </authorList>
    </citation>
    <scope>NUCLEOTIDE SEQUENCE</scope>
    <source>
        <strain evidence="8">BGI-SZ-2011g</strain>
    </source>
</reference>
<keyword evidence="5" id="KW-0333">Golgi apparatus</keyword>
<evidence type="ECO:0000256" key="2">
    <source>
        <dbReference type="ARBA" id="ARBA00009003"/>
    </source>
</evidence>
<gene>
    <name evidence="8" type="ORF">KR093_004324</name>
</gene>
<evidence type="ECO:0000256" key="1">
    <source>
        <dbReference type="ARBA" id="ARBA00004323"/>
    </source>
</evidence>
<dbReference type="EMBL" id="JAJJHW010001127">
    <property type="protein sequence ID" value="KAH8377220.1"/>
    <property type="molecule type" value="Genomic_DNA"/>
</dbReference>
<dbReference type="Pfam" id="PF04572">
    <property type="entry name" value="Gb3_synth"/>
    <property type="match status" value="1"/>
</dbReference>
<accession>A0AAD4PM29</accession>
<dbReference type="GO" id="GO:0035248">
    <property type="term" value="F:alpha-1,4-N-acetylgalactosaminyltransferase activity"/>
    <property type="evidence" value="ECO:0007669"/>
    <property type="project" value="TreeGrafter"/>
</dbReference>
<proteinExistence type="inferred from homology"/>
<dbReference type="InterPro" id="IPR007577">
    <property type="entry name" value="GlycoTrfase_DXD_sugar-bd_CS"/>
</dbReference>
<dbReference type="GO" id="GO:0006688">
    <property type="term" value="P:glycosphingolipid biosynthetic process"/>
    <property type="evidence" value="ECO:0007669"/>
    <property type="project" value="TreeGrafter"/>
</dbReference>
<evidence type="ECO:0000313" key="8">
    <source>
        <dbReference type="EMBL" id="KAH8377220.1"/>
    </source>
</evidence>
<evidence type="ECO:0000256" key="5">
    <source>
        <dbReference type="ARBA" id="ARBA00023034"/>
    </source>
</evidence>
<evidence type="ECO:0000259" key="7">
    <source>
        <dbReference type="Pfam" id="PF04572"/>
    </source>
</evidence>
<keyword evidence="6" id="KW-0472">Membrane</keyword>
<evidence type="ECO:0000313" key="9">
    <source>
        <dbReference type="Proteomes" id="UP001200034"/>
    </source>
</evidence>
<name>A0AAD4PM29_9MUSC</name>
<sequence>MDDGSTDPKDQSILKDVLSSEDKPVSGQTIFFIETKCDCSPYKYNILNFTAHQSCAIESAALHHSTYEIFVLIACPTIRQQTDPILDAMLSYKNVKFRYVNLWRFAEGTPVEEWLKKDDLFRSRYLMVNISDLLRLLTLYRYGGIYLDEDVIMFRSFENEVPNFMGAETNTSIGNSVLGLEPDGFGHMMAELLLNDFQRNYLGNVWAHNGPKLLVRMMTQLCGTKDVNVMQKDRNLCHGIKVFNINAFYEVNWKERSRFFDPNSAYETLERLKNSYAMHTWNHIKTNWPFSVESRSAYMQLVAQHCPRVFAATGKYFT</sequence>
<keyword evidence="4" id="KW-0808">Transferase</keyword>
<evidence type="ECO:0000256" key="4">
    <source>
        <dbReference type="ARBA" id="ARBA00022679"/>
    </source>
</evidence>
<feature type="domain" description="Alpha 1,4-glycosyltransferase" evidence="7">
    <location>
        <begin position="184"/>
        <end position="312"/>
    </location>
</feature>
<dbReference type="InterPro" id="IPR029044">
    <property type="entry name" value="Nucleotide-diphossugar_trans"/>
</dbReference>
<keyword evidence="3" id="KW-0328">Glycosyltransferase</keyword>
<dbReference type="AlphaFoldDB" id="A0AAD4PM29"/>
<dbReference type="Proteomes" id="UP001200034">
    <property type="component" value="Unassembled WGS sequence"/>
</dbReference>
<dbReference type="GO" id="GO:0000139">
    <property type="term" value="C:Golgi membrane"/>
    <property type="evidence" value="ECO:0007669"/>
    <property type="project" value="UniProtKB-SubCell"/>
</dbReference>
<organism evidence="8 9">
    <name type="scientific">Drosophila rubida</name>
    <dbReference type="NCBI Taxonomy" id="30044"/>
    <lineage>
        <taxon>Eukaryota</taxon>
        <taxon>Metazoa</taxon>
        <taxon>Ecdysozoa</taxon>
        <taxon>Arthropoda</taxon>
        <taxon>Hexapoda</taxon>
        <taxon>Insecta</taxon>
        <taxon>Pterygota</taxon>
        <taxon>Neoptera</taxon>
        <taxon>Endopterygota</taxon>
        <taxon>Diptera</taxon>
        <taxon>Brachycera</taxon>
        <taxon>Muscomorpha</taxon>
        <taxon>Ephydroidea</taxon>
        <taxon>Drosophilidae</taxon>
        <taxon>Drosophila</taxon>
    </lineage>
</organism>
<comment type="similarity">
    <text evidence="2">Belongs to the glycosyltransferase 32 family.</text>
</comment>
<dbReference type="Gene3D" id="3.90.550.20">
    <property type="match status" value="1"/>
</dbReference>
<dbReference type="InterPro" id="IPR007652">
    <property type="entry name" value="A1-4-GlycosylTfrase_dom"/>
</dbReference>